<evidence type="ECO:0000256" key="3">
    <source>
        <dbReference type="SAM" id="Phobius"/>
    </source>
</evidence>
<sequence length="400" mass="43545">MSRSAASSTTAIDASQPAAPSSAAMPVLQPSRVPPPPMPKDPGAIIGPTRWRLFKYHILAAILRFACAIAPLYTLHKLKFGFPKGIRVQKTKLPSRDRRRKIKAYIFKPAENNALYQARLKEGNGKIPVHINMHGSGFVLPVLGSDCDFCAMLADELGIVVIDSDYRKGPVHAFPAALQDVEDVVKYVQKQPEYLSSKISLGGFSAGGNVALSAACTLNFEARNARPTSDSTSSSSNGTAKPNETPASVITAVSTLYPACDLTVPPWMRKPTPQSAYDCGIVLPAWAIRFFHGSYCQIPEHYSDWRASPVRADENLFPPHVFIACGDADKLYDGAEKLMERLHGAGHPDAVFLALPRMSHGWDKVASPGKPGWEERLSSYKGFLDCIRRGLGDDSAKRVD</sequence>
<keyword evidence="3" id="KW-1133">Transmembrane helix</keyword>
<dbReference type="Pfam" id="PF07859">
    <property type="entry name" value="Abhydrolase_3"/>
    <property type="match status" value="1"/>
</dbReference>
<reference evidence="5" key="1">
    <citation type="journal article" date="2023" name="PhytoFront">
        <title>Draft Genome Resources of Seven Strains of Tilletia horrida, Causal Agent of Kernel Smut of Rice.</title>
        <authorList>
            <person name="Khanal S."/>
            <person name="Antony Babu S."/>
            <person name="Zhou X.G."/>
        </authorList>
    </citation>
    <scope>NUCLEOTIDE SEQUENCE</scope>
    <source>
        <strain evidence="5">TX3</strain>
    </source>
</reference>
<dbReference type="PANTHER" id="PTHR48081:SF8">
    <property type="entry name" value="ALPHA_BETA HYDROLASE FOLD-3 DOMAIN-CONTAINING PROTEIN-RELATED"/>
    <property type="match status" value="1"/>
</dbReference>
<comment type="caution">
    <text evidence="5">The sequence shown here is derived from an EMBL/GenBank/DDBJ whole genome shotgun (WGS) entry which is preliminary data.</text>
</comment>
<dbReference type="AlphaFoldDB" id="A0AAN6G8Z2"/>
<keyword evidence="3" id="KW-0812">Transmembrane</keyword>
<name>A0AAN6G8Z2_9BASI</name>
<dbReference type="SUPFAM" id="SSF53474">
    <property type="entry name" value="alpha/beta-Hydrolases"/>
    <property type="match status" value="1"/>
</dbReference>
<evidence type="ECO:0000256" key="1">
    <source>
        <dbReference type="ARBA" id="ARBA00022801"/>
    </source>
</evidence>
<feature type="region of interest" description="Disordered" evidence="2">
    <location>
        <begin position="225"/>
        <end position="245"/>
    </location>
</feature>
<accession>A0AAN6G8Z2</accession>
<feature type="compositionally biased region" description="Low complexity" evidence="2">
    <location>
        <begin position="1"/>
        <end position="31"/>
    </location>
</feature>
<evidence type="ECO:0000313" key="5">
    <source>
        <dbReference type="EMBL" id="KAK0523771.1"/>
    </source>
</evidence>
<keyword evidence="1" id="KW-0378">Hydrolase</keyword>
<dbReference type="PANTHER" id="PTHR48081">
    <property type="entry name" value="AB HYDROLASE SUPERFAMILY PROTEIN C4A8.06C"/>
    <property type="match status" value="1"/>
</dbReference>
<dbReference type="GO" id="GO:0016787">
    <property type="term" value="F:hydrolase activity"/>
    <property type="evidence" value="ECO:0007669"/>
    <property type="project" value="UniProtKB-KW"/>
</dbReference>
<dbReference type="InterPro" id="IPR013094">
    <property type="entry name" value="AB_hydrolase_3"/>
</dbReference>
<evidence type="ECO:0000256" key="2">
    <source>
        <dbReference type="SAM" id="MobiDB-lite"/>
    </source>
</evidence>
<feature type="domain" description="Alpha/beta hydrolase fold-3" evidence="4">
    <location>
        <begin position="131"/>
        <end position="362"/>
    </location>
</feature>
<organism evidence="5 6">
    <name type="scientific">Tilletia horrida</name>
    <dbReference type="NCBI Taxonomy" id="155126"/>
    <lineage>
        <taxon>Eukaryota</taxon>
        <taxon>Fungi</taxon>
        <taxon>Dikarya</taxon>
        <taxon>Basidiomycota</taxon>
        <taxon>Ustilaginomycotina</taxon>
        <taxon>Exobasidiomycetes</taxon>
        <taxon>Tilletiales</taxon>
        <taxon>Tilletiaceae</taxon>
        <taxon>Tilletia</taxon>
    </lineage>
</organism>
<evidence type="ECO:0000259" key="4">
    <source>
        <dbReference type="Pfam" id="PF07859"/>
    </source>
</evidence>
<protein>
    <recommendedName>
        <fullName evidence="4">Alpha/beta hydrolase fold-3 domain-containing protein</fullName>
    </recommendedName>
</protein>
<gene>
    <name evidence="5" type="ORF">OC842_006032</name>
</gene>
<dbReference type="EMBL" id="JAPDMQ010000490">
    <property type="protein sequence ID" value="KAK0523771.1"/>
    <property type="molecule type" value="Genomic_DNA"/>
</dbReference>
<feature type="region of interest" description="Disordered" evidence="2">
    <location>
        <begin position="1"/>
        <end position="42"/>
    </location>
</feature>
<feature type="transmembrane region" description="Helical" evidence="3">
    <location>
        <begin position="54"/>
        <end position="75"/>
    </location>
</feature>
<dbReference type="Gene3D" id="3.40.50.1820">
    <property type="entry name" value="alpha/beta hydrolase"/>
    <property type="match status" value="1"/>
</dbReference>
<evidence type="ECO:0000313" key="6">
    <source>
        <dbReference type="Proteomes" id="UP001176521"/>
    </source>
</evidence>
<keyword evidence="6" id="KW-1185">Reference proteome</keyword>
<dbReference type="Proteomes" id="UP001176521">
    <property type="component" value="Unassembled WGS sequence"/>
</dbReference>
<dbReference type="InterPro" id="IPR029058">
    <property type="entry name" value="AB_hydrolase_fold"/>
</dbReference>
<keyword evidence="3" id="KW-0472">Membrane</keyword>
<dbReference type="InterPro" id="IPR050300">
    <property type="entry name" value="GDXG_lipolytic_enzyme"/>
</dbReference>
<proteinExistence type="predicted"/>